<name>A0A8S1M3G1_9CILI</name>
<dbReference type="OrthoDB" id="294309at2759"/>
<gene>
    <name evidence="2" type="ORF">PSON_ATCC_30995.1.T0320112</name>
</gene>
<dbReference type="Proteomes" id="UP000692954">
    <property type="component" value="Unassembled WGS sequence"/>
</dbReference>
<reference evidence="2" key="1">
    <citation type="submission" date="2021-01" db="EMBL/GenBank/DDBJ databases">
        <authorList>
            <consortium name="Genoscope - CEA"/>
            <person name="William W."/>
        </authorList>
    </citation>
    <scope>NUCLEOTIDE SEQUENCE</scope>
</reference>
<accession>A0A8S1M3G1</accession>
<dbReference type="EMBL" id="CAJJDN010000032">
    <property type="protein sequence ID" value="CAD8074477.1"/>
    <property type="molecule type" value="Genomic_DNA"/>
</dbReference>
<dbReference type="InterPro" id="IPR005338">
    <property type="entry name" value="Anhydro_N_Ac-Mur_kinase"/>
</dbReference>
<keyword evidence="3" id="KW-1185">Reference proteome</keyword>
<protein>
    <submittedName>
        <fullName evidence="2">Uncharacterized protein</fullName>
    </submittedName>
</protein>
<feature type="compositionally biased region" description="Low complexity" evidence="1">
    <location>
        <begin position="389"/>
        <end position="398"/>
    </location>
</feature>
<dbReference type="GO" id="GO:0006040">
    <property type="term" value="P:amino sugar metabolic process"/>
    <property type="evidence" value="ECO:0007669"/>
    <property type="project" value="InterPro"/>
</dbReference>
<proteinExistence type="predicted"/>
<organism evidence="2 3">
    <name type="scientific">Paramecium sonneborni</name>
    <dbReference type="NCBI Taxonomy" id="65129"/>
    <lineage>
        <taxon>Eukaryota</taxon>
        <taxon>Sar</taxon>
        <taxon>Alveolata</taxon>
        <taxon>Ciliophora</taxon>
        <taxon>Intramacronucleata</taxon>
        <taxon>Oligohymenophorea</taxon>
        <taxon>Peniculida</taxon>
        <taxon>Parameciidae</taxon>
        <taxon>Paramecium</taxon>
    </lineage>
</organism>
<dbReference type="PANTHER" id="PTHR30605">
    <property type="entry name" value="ANHYDRO-N-ACETYLMURAMIC ACID KINASE"/>
    <property type="match status" value="1"/>
</dbReference>
<feature type="region of interest" description="Disordered" evidence="1">
    <location>
        <begin position="379"/>
        <end position="404"/>
    </location>
</feature>
<sequence length="431" mass="50105">MNQDEKEKIVVCAVNSDMSLDGVELSILQFTYLDKDNDQWQINTLFFEKFGYTDDLRKKIISTIKEYSKTTQKKFDDTSANELEEDYGKFIEDLLLQLDEKIKSFSVNLYAFNTLLIQLIEFNEEKPKSAVFLSKFCQKIANNQQQQQRVICNFFAYDFYLKGKGGPYQIIGQAKLFQQQEAQINLSGFASFTHFKNKDDKDTYNGDFICAAMFALNYASQWKKDNLSKGIQDKKYDDEFLQKLLQMKFNYSVQYMGNLMEIIDQSKLDTVTKVSTLKQYIFQQIQSYLNSINQQGIVYVAGNFSEDLFDVLKKEINKVQLQKSKDHQQIDSINTGFLAVRKNKQLLNIFKNVTKAKSDHSSGVIYIKTDKPITITKEPELKKPPQQPQPSQSHQQSKQRLEHSEDFDLAIQIQDLRQDIKISQTKPISKK</sequence>
<evidence type="ECO:0000256" key="1">
    <source>
        <dbReference type="SAM" id="MobiDB-lite"/>
    </source>
</evidence>
<dbReference type="GO" id="GO:0005524">
    <property type="term" value="F:ATP binding"/>
    <property type="evidence" value="ECO:0007669"/>
    <property type="project" value="InterPro"/>
</dbReference>
<dbReference type="GO" id="GO:0009254">
    <property type="term" value="P:peptidoglycan turnover"/>
    <property type="evidence" value="ECO:0007669"/>
    <property type="project" value="InterPro"/>
</dbReference>
<dbReference type="PANTHER" id="PTHR30605:SF0">
    <property type="entry name" value="ANHYDRO-N-ACETYLMURAMIC ACID KINASE"/>
    <property type="match status" value="1"/>
</dbReference>
<dbReference type="AlphaFoldDB" id="A0A8S1M3G1"/>
<comment type="caution">
    <text evidence="2">The sequence shown here is derived from an EMBL/GenBank/DDBJ whole genome shotgun (WGS) entry which is preliminary data.</text>
</comment>
<evidence type="ECO:0000313" key="3">
    <source>
        <dbReference type="Proteomes" id="UP000692954"/>
    </source>
</evidence>
<evidence type="ECO:0000313" key="2">
    <source>
        <dbReference type="EMBL" id="CAD8074477.1"/>
    </source>
</evidence>
<dbReference type="GO" id="GO:0016773">
    <property type="term" value="F:phosphotransferase activity, alcohol group as acceptor"/>
    <property type="evidence" value="ECO:0007669"/>
    <property type="project" value="InterPro"/>
</dbReference>